<dbReference type="GO" id="GO:0007218">
    <property type="term" value="P:neuropeptide signaling pathway"/>
    <property type="evidence" value="ECO:0007669"/>
    <property type="project" value="InterPro"/>
</dbReference>
<dbReference type="PANTHER" id="PTHR16866">
    <property type="entry name" value="GASTRIN-RELEASING PEPTIDE"/>
    <property type="match status" value="1"/>
</dbReference>
<keyword evidence="4" id="KW-0027">Amidation</keyword>
<evidence type="ECO:0000313" key="6">
    <source>
        <dbReference type="Ensembl" id="ENSNMLP00000020150.1"/>
    </source>
</evidence>
<protein>
    <recommendedName>
        <fullName evidence="8">Neuromedin B</fullName>
    </recommendedName>
</protein>
<evidence type="ECO:0000256" key="5">
    <source>
        <dbReference type="SAM" id="Phobius"/>
    </source>
</evidence>
<reference evidence="6" key="1">
    <citation type="submission" date="2025-08" db="UniProtKB">
        <authorList>
            <consortium name="Ensembl"/>
        </authorList>
    </citation>
    <scope>IDENTIFICATION</scope>
</reference>
<dbReference type="Proteomes" id="UP000694523">
    <property type="component" value="Unplaced"/>
</dbReference>
<dbReference type="GO" id="GO:0046887">
    <property type="term" value="P:positive regulation of hormone secretion"/>
    <property type="evidence" value="ECO:0007669"/>
    <property type="project" value="TreeGrafter"/>
</dbReference>
<dbReference type="PROSITE" id="PS00257">
    <property type="entry name" value="BOMBESIN"/>
    <property type="match status" value="1"/>
</dbReference>
<name>A0A8C6WNF4_9GOBI</name>
<comment type="subcellular location">
    <subcellularLocation>
        <location evidence="1">Secreted</location>
    </subcellularLocation>
</comment>
<dbReference type="AlphaFoldDB" id="A0A8C6WNF4"/>
<evidence type="ECO:0000256" key="3">
    <source>
        <dbReference type="ARBA" id="ARBA00022525"/>
    </source>
</evidence>
<sequence length="127" mass="13995">HLPPSVGMKGAVLGFLYSFILFSFTSSMTLDLTELRNKVSKIKVNPRGNLWATGHFMGKKSVVDSSSMESSLEDHGQAENGAISSVHSHKDVQTVLLQLLNTPRYAQHRRSLQMSVTTILCVLPKLV</sequence>
<keyword evidence="3" id="KW-0964">Secreted</keyword>
<comment type="similarity">
    <text evidence="2">Belongs to the bombesin/neuromedin-B/ranatensin family.</text>
</comment>
<dbReference type="PANTHER" id="PTHR16866:SF3">
    <property type="entry name" value="NEUROMEDIN-B"/>
    <property type="match status" value="1"/>
</dbReference>
<accession>A0A8C6WNF4</accession>
<keyword evidence="5" id="KW-1133">Transmembrane helix</keyword>
<dbReference type="GO" id="GO:0031710">
    <property type="term" value="F:neuromedin B receptor binding"/>
    <property type="evidence" value="ECO:0007669"/>
    <property type="project" value="TreeGrafter"/>
</dbReference>
<keyword evidence="7" id="KW-1185">Reference proteome</keyword>
<keyword evidence="5" id="KW-0812">Transmembrane</keyword>
<evidence type="ECO:0000256" key="4">
    <source>
        <dbReference type="ARBA" id="ARBA00022815"/>
    </source>
</evidence>
<proteinExistence type="inferred from homology"/>
<keyword evidence="5" id="KW-0472">Membrane</keyword>
<dbReference type="Ensembl" id="ENSNMLT00000022614.1">
    <property type="protein sequence ID" value="ENSNMLP00000020150.1"/>
    <property type="gene ID" value="ENSNMLG00000013164.1"/>
</dbReference>
<evidence type="ECO:0008006" key="8">
    <source>
        <dbReference type="Google" id="ProtNLM"/>
    </source>
</evidence>
<evidence type="ECO:0000313" key="7">
    <source>
        <dbReference type="Proteomes" id="UP000694523"/>
    </source>
</evidence>
<reference evidence="6" key="2">
    <citation type="submission" date="2025-09" db="UniProtKB">
        <authorList>
            <consortium name="Ensembl"/>
        </authorList>
    </citation>
    <scope>IDENTIFICATION</scope>
</reference>
<evidence type="ECO:0000256" key="1">
    <source>
        <dbReference type="ARBA" id="ARBA00004613"/>
    </source>
</evidence>
<dbReference type="Pfam" id="PF02044">
    <property type="entry name" value="Bombesin"/>
    <property type="match status" value="1"/>
</dbReference>
<dbReference type="GO" id="GO:0005184">
    <property type="term" value="F:neuropeptide hormone activity"/>
    <property type="evidence" value="ECO:0007669"/>
    <property type="project" value="TreeGrafter"/>
</dbReference>
<feature type="transmembrane region" description="Helical" evidence="5">
    <location>
        <begin position="12"/>
        <end position="33"/>
    </location>
</feature>
<dbReference type="InterPro" id="IPR000874">
    <property type="entry name" value="Bombesin"/>
</dbReference>
<dbReference type="GO" id="GO:0005576">
    <property type="term" value="C:extracellular region"/>
    <property type="evidence" value="ECO:0007669"/>
    <property type="project" value="UniProtKB-SubCell"/>
</dbReference>
<dbReference type="GO" id="GO:0043005">
    <property type="term" value="C:neuron projection"/>
    <property type="evidence" value="ECO:0007669"/>
    <property type="project" value="TreeGrafter"/>
</dbReference>
<evidence type="ECO:0000256" key="2">
    <source>
        <dbReference type="ARBA" id="ARBA00010012"/>
    </source>
</evidence>
<organism evidence="6 7">
    <name type="scientific">Neogobius melanostomus</name>
    <name type="common">round goby</name>
    <dbReference type="NCBI Taxonomy" id="47308"/>
    <lineage>
        <taxon>Eukaryota</taxon>
        <taxon>Metazoa</taxon>
        <taxon>Chordata</taxon>
        <taxon>Craniata</taxon>
        <taxon>Vertebrata</taxon>
        <taxon>Euteleostomi</taxon>
        <taxon>Actinopterygii</taxon>
        <taxon>Neopterygii</taxon>
        <taxon>Teleostei</taxon>
        <taxon>Neoteleostei</taxon>
        <taxon>Acanthomorphata</taxon>
        <taxon>Gobiaria</taxon>
        <taxon>Gobiiformes</taxon>
        <taxon>Gobioidei</taxon>
        <taxon>Gobiidae</taxon>
        <taxon>Benthophilinae</taxon>
        <taxon>Neogobiini</taxon>
        <taxon>Neogobius</taxon>
    </lineage>
</organism>